<evidence type="ECO:0000256" key="4">
    <source>
        <dbReference type="ARBA" id="ARBA00022679"/>
    </source>
</evidence>
<evidence type="ECO:0000259" key="11">
    <source>
        <dbReference type="PROSITE" id="PS50110"/>
    </source>
</evidence>
<keyword evidence="7" id="KW-0067">ATP-binding</keyword>
<dbReference type="SMART" id="SM00448">
    <property type="entry name" value="REC"/>
    <property type="match status" value="1"/>
</dbReference>
<dbReference type="InterPro" id="IPR035965">
    <property type="entry name" value="PAS-like_dom_sf"/>
</dbReference>
<evidence type="ECO:0000256" key="3">
    <source>
        <dbReference type="ARBA" id="ARBA00022553"/>
    </source>
</evidence>
<reference evidence="13 14" key="1">
    <citation type="submission" date="2018-11" db="EMBL/GenBank/DDBJ databases">
        <title>Genomic Encyclopedia of Type Strains, Phase IV (KMG-IV): sequencing the most valuable type-strain genomes for metagenomic binning, comparative biology and taxonomic classification.</title>
        <authorList>
            <person name="Goeker M."/>
        </authorList>
    </citation>
    <scope>NUCLEOTIDE SEQUENCE [LARGE SCALE GENOMIC DNA]</scope>
    <source>
        <strain evidence="13 14">DSM 22027</strain>
    </source>
</reference>
<feature type="domain" description="Response regulatory" evidence="11">
    <location>
        <begin position="385"/>
        <end position="505"/>
    </location>
</feature>
<dbReference type="SUPFAM" id="SSF55785">
    <property type="entry name" value="PYP-like sensor domain (PAS domain)"/>
    <property type="match status" value="1"/>
</dbReference>
<dbReference type="RefSeq" id="WP_123290480.1">
    <property type="nucleotide sequence ID" value="NZ_RJVA01000012.1"/>
</dbReference>
<dbReference type="InterPro" id="IPR004358">
    <property type="entry name" value="Sig_transdc_His_kin-like_C"/>
</dbReference>
<sequence length="510" mass="55758">MKEKLSNPLAGKDSEFLQLLREAVFFVDSQGHIVYANPSACLLVGYDEEHLCRAHVSLFLRPQDVGRALGEASEQSKRPTRRGEYHLARANGTSIWVEMSAVAFPSSPQGLMVWIMRDVTACKALEADIAKRTKLEAVSTMASGIAHDWNNILSIILGNLDLALSKCRPEDPITPMLRSANAAALEARELIFKFLCFARSAVQERTTIHAGSLAEEVCRTTLAGKPVTGQVMYDNGLWSLKGDPQLLRTLLANVLDNARAASPVGGRILVRLKNTHVNSDDPLCSQLNPGPYLRIDIQDEGPGIPSEILDRVFDPYFSTKPRGTQKGMGMGLAVAWGIVQSHGGHIAITSRDQVGSRVTIYLPAVPDSRPLAAGLTEMEGPLRAKILVMDDEPMLRQLAEDVMEYLGYQCETARHGKEAVAKYKQAMDAGEPYDLVILDLTVKGGLGAIPTMAQLLAVDPKVKAVVYTGYSGDPILENYKLYGFQGALPKPYAVKDMADLIRRVLGKREH</sequence>
<comment type="catalytic activity">
    <reaction evidence="1">
        <text>ATP + protein L-histidine = ADP + protein N-phospho-L-histidine.</text>
        <dbReference type="EC" id="2.7.13.3"/>
    </reaction>
</comment>
<dbReference type="PROSITE" id="PS50109">
    <property type="entry name" value="HIS_KIN"/>
    <property type="match status" value="1"/>
</dbReference>
<feature type="domain" description="Histidine kinase" evidence="10">
    <location>
        <begin position="144"/>
        <end position="366"/>
    </location>
</feature>
<evidence type="ECO:0000256" key="5">
    <source>
        <dbReference type="ARBA" id="ARBA00022741"/>
    </source>
</evidence>
<dbReference type="SMART" id="SM00387">
    <property type="entry name" value="HATPase_c"/>
    <property type="match status" value="1"/>
</dbReference>
<dbReference type="Gene3D" id="3.40.50.2300">
    <property type="match status" value="1"/>
</dbReference>
<evidence type="ECO:0000256" key="9">
    <source>
        <dbReference type="PROSITE-ProRule" id="PRU00169"/>
    </source>
</evidence>
<dbReference type="Pfam" id="PF00072">
    <property type="entry name" value="Response_reg"/>
    <property type="match status" value="1"/>
</dbReference>
<dbReference type="PROSITE" id="PS50110">
    <property type="entry name" value="RESPONSE_REGULATORY"/>
    <property type="match status" value="1"/>
</dbReference>
<evidence type="ECO:0000313" key="13">
    <source>
        <dbReference type="EMBL" id="ROQ92321.1"/>
    </source>
</evidence>
<evidence type="ECO:0000256" key="2">
    <source>
        <dbReference type="ARBA" id="ARBA00012438"/>
    </source>
</evidence>
<dbReference type="Gene3D" id="1.10.287.130">
    <property type="match status" value="1"/>
</dbReference>
<dbReference type="NCBIfam" id="TIGR00229">
    <property type="entry name" value="sensory_box"/>
    <property type="match status" value="1"/>
</dbReference>
<dbReference type="EMBL" id="RJVA01000012">
    <property type="protein sequence ID" value="ROQ92321.1"/>
    <property type="molecule type" value="Genomic_DNA"/>
</dbReference>
<dbReference type="PRINTS" id="PR00344">
    <property type="entry name" value="BCTRLSENSOR"/>
</dbReference>
<dbReference type="InterPro" id="IPR001789">
    <property type="entry name" value="Sig_transdc_resp-reg_receiver"/>
</dbReference>
<evidence type="ECO:0000256" key="8">
    <source>
        <dbReference type="ARBA" id="ARBA00023012"/>
    </source>
</evidence>
<dbReference type="PANTHER" id="PTHR43065">
    <property type="entry name" value="SENSOR HISTIDINE KINASE"/>
    <property type="match status" value="1"/>
</dbReference>
<comment type="caution">
    <text evidence="13">The sequence shown here is derived from an EMBL/GenBank/DDBJ whole genome shotgun (WGS) entry which is preliminary data.</text>
</comment>
<dbReference type="Proteomes" id="UP000276223">
    <property type="component" value="Unassembled WGS sequence"/>
</dbReference>
<dbReference type="PANTHER" id="PTHR43065:SF46">
    <property type="entry name" value="C4-DICARBOXYLATE TRANSPORT SENSOR PROTEIN DCTB"/>
    <property type="match status" value="1"/>
</dbReference>
<accession>A0A3N1UWM5</accession>
<dbReference type="InterPro" id="IPR011006">
    <property type="entry name" value="CheY-like_superfamily"/>
</dbReference>
<gene>
    <name evidence="13" type="ORF">EDC27_2025</name>
</gene>
<dbReference type="OrthoDB" id="9813024at2"/>
<proteinExistence type="predicted"/>
<evidence type="ECO:0000259" key="10">
    <source>
        <dbReference type="PROSITE" id="PS50109"/>
    </source>
</evidence>
<dbReference type="InterPro" id="IPR003661">
    <property type="entry name" value="HisK_dim/P_dom"/>
</dbReference>
<dbReference type="CDD" id="cd00082">
    <property type="entry name" value="HisKA"/>
    <property type="match status" value="1"/>
</dbReference>
<dbReference type="Pfam" id="PF13426">
    <property type="entry name" value="PAS_9"/>
    <property type="match status" value="1"/>
</dbReference>
<keyword evidence="8" id="KW-0902">Two-component regulatory system</keyword>
<keyword evidence="14" id="KW-1185">Reference proteome</keyword>
<dbReference type="GO" id="GO:0005524">
    <property type="term" value="F:ATP binding"/>
    <property type="evidence" value="ECO:0007669"/>
    <property type="project" value="UniProtKB-KW"/>
</dbReference>
<dbReference type="SUPFAM" id="SSF52172">
    <property type="entry name" value="CheY-like"/>
    <property type="match status" value="1"/>
</dbReference>
<dbReference type="InterPro" id="IPR036890">
    <property type="entry name" value="HATPase_C_sf"/>
</dbReference>
<evidence type="ECO:0000256" key="1">
    <source>
        <dbReference type="ARBA" id="ARBA00000085"/>
    </source>
</evidence>
<name>A0A3N1UWM5_9BACT</name>
<keyword evidence="3 9" id="KW-0597">Phosphoprotein</keyword>
<dbReference type="EC" id="2.7.13.3" evidence="2"/>
<dbReference type="Gene3D" id="3.30.565.10">
    <property type="entry name" value="Histidine kinase-like ATPase, C-terminal domain"/>
    <property type="match status" value="1"/>
</dbReference>
<dbReference type="Gene3D" id="3.30.450.20">
    <property type="entry name" value="PAS domain"/>
    <property type="match status" value="1"/>
</dbReference>
<feature type="domain" description="PAS" evidence="12">
    <location>
        <begin position="12"/>
        <end position="64"/>
    </location>
</feature>
<keyword evidence="6" id="KW-0418">Kinase</keyword>
<dbReference type="CDD" id="cd00130">
    <property type="entry name" value="PAS"/>
    <property type="match status" value="1"/>
</dbReference>
<dbReference type="AlphaFoldDB" id="A0A3N1UWM5"/>
<protein>
    <recommendedName>
        <fullName evidence="2">histidine kinase</fullName>
        <ecNumber evidence="2">2.7.13.3</ecNumber>
    </recommendedName>
</protein>
<evidence type="ECO:0000259" key="12">
    <source>
        <dbReference type="PROSITE" id="PS50112"/>
    </source>
</evidence>
<evidence type="ECO:0000313" key="14">
    <source>
        <dbReference type="Proteomes" id="UP000276223"/>
    </source>
</evidence>
<dbReference type="SUPFAM" id="SSF47384">
    <property type="entry name" value="Homodimeric domain of signal transducing histidine kinase"/>
    <property type="match status" value="1"/>
</dbReference>
<dbReference type="PROSITE" id="PS50112">
    <property type="entry name" value="PAS"/>
    <property type="match status" value="1"/>
</dbReference>
<dbReference type="InterPro" id="IPR003594">
    <property type="entry name" value="HATPase_dom"/>
</dbReference>
<feature type="modified residue" description="4-aspartylphosphate" evidence="9">
    <location>
        <position position="439"/>
    </location>
</feature>
<dbReference type="InterPro" id="IPR005467">
    <property type="entry name" value="His_kinase_dom"/>
</dbReference>
<dbReference type="SMART" id="SM00091">
    <property type="entry name" value="PAS"/>
    <property type="match status" value="1"/>
</dbReference>
<dbReference type="GO" id="GO:0000155">
    <property type="term" value="F:phosphorelay sensor kinase activity"/>
    <property type="evidence" value="ECO:0007669"/>
    <property type="project" value="InterPro"/>
</dbReference>
<dbReference type="Pfam" id="PF02518">
    <property type="entry name" value="HATPase_c"/>
    <property type="match status" value="1"/>
</dbReference>
<dbReference type="SUPFAM" id="SSF55874">
    <property type="entry name" value="ATPase domain of HSP90 chaperone/DNA topoisomerase II/histidine kinase"/>
    <property type="match status" value="1"/>
</dbReference>
<organism evidence="13 14">
    <name type="scientific">Desulfosoma caldarium</name>
    <dbReference type="NCBI Taxonomy" id="610254"/>
    <lineage>
        <taxon>Bacteria</taxon>
        <taxon>Pseudomonadati</taxon>
        <taxon>Thermodesulfobacteriota</taxon>
        <taxon>Syntrophobacteria</taxon>
        <taxon>Syntrophobacterales</taxon>
        <taxon>Syntrophobacteraceae</taxon>
        <taxon>Desulfosoma</taxon>
    </lineage>
</organism>
<evidence type="ECO:0000256" key="7">
    <source>
        <dbReference type="ARBA" id="ARBA00022840"/>
    </source>
</evidence>
<dbReference type="InterPro" id="IPR036097">
    <property type="entry name" value="HisK_dim/P_sf"/>
</dbReference>
<evidence type="ECO:0000256" key="6">
    <source>
        <dbReference type="ARBA" id="ARBA00022777"/>
    </source>
</evidence>
<keyword evidence="4" id="KW-0808">Transferase</keyword>
<keyword evidence="5" id="KW-0547">Nucleotide-binding</keyword>
<dbReference type="InterPro" id="IPR000014">
    <property type="entry name" value="PAS"/>
</dbReference>